<reference evidence="1" key="1">
    <citation type="journal article" date="2014" name="Int. J. Syst. Evol. Microbiol.">
        <title>Complete genome sequence of Corynebacterium casei LMG S-19264T (=DSM 44701T), isolated from a smear-ripened cheese.</title>
        <authorList>
            <consortium name="US DOE Joint Genome Institute (JGI-PGF)"/>
            <person name="Walter F."/>
            <person name="Albersmeier A."/>
            <person name="Kalinowski J."/>
            <person name="Ruckert C."/>
        </authorList>
    </citation>
    <scope>NUCLEOTIDE SEQUENCE</scope>
    <source>
        <strain evidence="1">KCTC 22169</strain>
    </source>
</reference>
<accession>A0A918N9X3</accession>
<reference evidence="1" key="2">
    <citation type="submission" date="2020-09" db="EMBL/GenBank/DDBJ databases">
        <authorList>
            <person name="Sun Q."/>
            <person name="Kim S."/>
        </authorList>
    </citation>
    <scope>NUCLEOTIDE SEQUENCE</scope>
    <source>
        <strain evidence="1">KCTC 22169</strain>
    </source>
</reference>
<evidence type="ECO:0000313" key="2">
    <source>
        <dbReference type="Proteomes" id="UP000626148"/>
    </source>
</evidence>
<dbReference type="AlphaFoldDB" id="A0A918N9X3"/>
<evidence type="ECO:0000313" key="1">
    <source>
        <dbReference type="EMBL" id="GGX52176.1"/>
    </source>
</evidence>
<organism evidence="1 2">
    <name type="scientific">Saccharospirillum salsuginis</name>
    <dbReference type="NCBI Taxonomy" id="418750"/>
    <lineage>
        <taxon>Bacteria</taxon>
        <taxon>Pseudomonadati</taxon>
        <taxon>Pseudomonadota</taxon>
        <taxon>Gammaproteobacteria</taxon>
        <taxon>Oceanospirillales</taxon>
        <taxon>Saccharospirillaceae</taxon>
        <taxon>Saccharospirillum</taxon>
    </lineage>
</organism>
<comment type="caution">
    <text evidence="1">The sequence shown here is derived from an EMBL/GenBank/DDBJ whole genome shotgun (WGS) entry which is preliminary data.</text>
</comment>
<gene>
    <name evidence="1" type="ORF">GCM10007392_19380</name>
</gene>
<dbReference type="EMBL" id="BMXR01000004">
    <property type="protein sequence ID" value="GGX52176.1"/>
    <property type="molecule type" value="Genomic_DNA"/>
</dbReference>
<protein>
    <submittedName>
        <fullName evidence="1">Antitoxin</fullName>
    </submittedName>
</protein>
<name>A0A918N9X3_9GAMM</name>
<proteinExistence type="predicted"/>
<sequence>MSQEQVSKSQFKSKALEFFRAVESSGETVIVTDKGRPTIEVRRYRSDKRSPLDRLRGTVVEYVEPTKPVGEDDWEALN</sequence>
<dbReference type="Proteomes" id="UP000626148">
    <property type="component" value="Unassembled WGS sequence"/>
</dbReference>
<dbReference type="Gene3D" id="3.40.1620.10">
    <property type="entry name" value="YefM-like domain"/>
    <property type="match status" value="1"/>
</dbReference>
<keyword evidence="2" id="KW-1185">Reference proteome</keyword>